<dbReference type="HOGENOM" id="CLU_902226_0_0_11"/>
<reference evidence="1 2" key="1">
    <citation type="journal article" date="2009" name="Stand. Genomic Sci.">
        <title>Complete genome sequence of Beutenbergia cavernae type strain (HKI 0122).</title>
        <authorList>
            <person name="Land M."/>
            <person name="Pukall R."/>
            <person name="Abt B."/>
            <person name="Goker M."/>
            <person name="Rohde M."/>
            <person name="Glavina Del Rio T."/>
            <person name="Tice H."/>
            <person name="Copeland A."/>
            <person name="Cheng J.F."/>
            <person name="Lucas S."/>
            <person name="Chen F."/>
            <person name="Nolan M."/>
            <person name="Bruce D."/>
            <person name="Goodwin L."/>
            <person name="Pitluck S."/>
            <person name="Ivanova N."/>
            <person name="Mavromatis K."/>
            <person name="Ovchinnikova G."/>
            <person name="Pati A."/>
            <person name="Chen A."/>
            <person name="Palaniappan K."/>
            <person name="Hauser L."/>
            <person name="Chang Y.J."/>
            <person name="Jefferies C.C."/>
            <person name="Saunders E."/>
            <person name="Brettin T."/>
            <person name="Detter J.C."/>
            <person name="Han C."/>
            <person name="Chain P."/>
            <person name="Bristow J."/>
            <person name="Eisen J.A."/>
            <person name="Markowitz V."/>
            <person name="Hugenholtz P."/>
            <person name="Kyrpides N.C."/>
            <person name="Klenk H.P."/>
            <person name="Lapidus A."/>
        </authorList>
    </citation>
    <scope>NUCLEOTIDE SEQUENCE [LARGE SCALE GENOMIC DNA]</scope>
    <source>
        <strain evidence="2">ATCC BAA-8 / DSM 12333 / NBRC 16432</strain>
    </source>
</reference>
<dbReference type="KEGG" id="bcv:Bcav_3198"/>
<proteinExistence type="predicted"/>
<dbReference type="Proteomes" id="UP000007962">
    <property type="component" value="Chromosome"/>
</dbReference>
<dbReference type="eggNOG" id="COG3266">
    <property type="taxonomic scope" value="Bacteria"/>
</dbReference>
<keyword evidence="2" id="KW-1185">Reference proteome</keyword>
<dbReference type="EMBL" id="CP001618">
    <property type="protein sequence ID" value="ACQ81442.1"/>
    <property type="molecule type" value="Genomic_DNA"/>
</dbReference>
<gene>
    <name evidence="1" type="ordered locus">Bcav_3198</name>
</gene>
<dbReference type="SUPFAM" id="SSF140453">
    <property type="entry name" value="EsxAB dimer-like"/>
    <property type="match status" value="1"/>
</dbReference>
<evidence type="ECO:0000313" key="1">
    <source>
        <dbReference type="EMBL" id="ACQ81442.1"/>
    </source>
</evidence>
<dbReference type="STRING" id="471853.Bcav_3198"/>
<sequence>MNDLIEAPADRPGLDEWYKSLKIIGPGVTAATDSADGGFATVNGLAGVVGTAADIAEFVLDPIASMASSVAGFLLDYMPPLPQFLDELAGSPQEVAAKAGTWMNVSERVTQVAQDYRDEVSRALTGWEGPAADSYRPFADAGASFMDQVAALAAGTSGAMTVASGVVAGVRQFVRDLIADLVGKLISWAAQVAATVGVGATWVVPKAVRAIAQWVERCREWITKLTNAISSLCTKVDEINDALAQSIPRIGTILQNLERGASDLVNAANAALQQGNTSAQGANA</sequence>
<dbReference type="RefSeq" id="WP_015883682.1">
    <property type="nucleotide sequence ID" value="NC_012669.1"/>
</dbReference>
<accession>C5C0P6</accession>
<protein>
    <submittedName>
        <fullName evidence="1">Uncharacterized protein</fullName>
    </submittedName>
</protein>
<name>C5C0P6_BEUC1</name>
<dbReference type="OrthoDB" id="5069709at2"/>
<organism evidence="1 2">
    <name type="scientific">Beutenbergia cavernae (strain ATCC BAA-8 / DSM 12333 / CCUG 43141 / JCM 11478 / NBRC 16432 / NCIMB 13614 / HKI 0122)</name>
    <dbReference type="NCBI Taxonomy" id="471853"/>
    <lineage>
        <taxon>Bacteria</taxon>
        <taxon>Bacillati</taxon>
        <taxon>Actinomycetota</taxon>
        <taxon>Actinomycetes</taxon>
        <taxon>Micrococcales</taxon>
        <taxon>Beutenbergiaceae</taxon>
        <taxon>Beutenbergia</taxon>
    </lineage>
</organism>
<dbReference type="InterPro" id="IPR036689">
    <property type="entry name" value="ESAT-6-like_sf"/>
</dbReference>
<evidence type="ECO:0000313" key="2">
    <source>
        <dbReference type="Proteomes" id="UP000007962"/>
    </source>
</evidence>
<dbReference type="AlphaFoldDB" id="C5C0P6"/>